<evidence type="ECO:0000256" key="1">
    <source>
        <dbReference type="SAM" id="MobiDB-lite"/>
    </source>
</evidence>
<feature type="compositionally biased region" description="Basic and acidic residues" evidence="1">
    <location>
        <begin position="1"/>
        <end position="13"/>
    </location>
</feature>
<dbReference type="EMBL" id="JAAWWB010000002">
    <property type="protein sequence ID" value="KAG6788236.1"/>
    <property type="molecule type" value="Genomic_DNA"/>
</dbReference>
<organism evidence="2 3">
    <name type="scientific">Populus tomentosa</name>
    <name type="common">Chinese white poplar</name>
    <dbReference type="NCBI Taxonomy" id="118781"/>
    <lineage>
        <taxon>Eukaryota</taxon>
        <taxon>Viridiplantae</taxon>
        <taxon>Streptophyta</taxon>
        <taxon>Embryophyta</taxon>
        <taxon>Tracheophyta</taxon>
        <taxon>Spermatophyta</taxon>
        <taxon>Magnoliopsida</taxon>
        <taxon>eudicotyledons</taxon>
        <taxon>Gunneridae</taxon>
        <taxon>Pentapetalae</taxon>
        <taxon>rosids</taxon>
        <taxon>fabids</taxon>
        <taxon>Malpighiales</taxon>
        <taxon>Salicaceae</taxon>
        <taxon>Saliceae</taxon>
        <taxon>Populus</taxon>
    </lineage>
</organism>
<dbReference type="PANTHER" id="PTHR33978">
    <property type="entry name" value="SERINE/THREONINE-KINASE"/>
    <property type="match status" value="1"/>
</dbReference>
<proteinExistence type="predicted"/>
<keyword evidence="3" id="KW-1185">Reference proteome</keyword>
<dbReference type="OrthoDB" id="1932439at2759"/>
<gene>
    <name evidence="2" type="ORF">POTOM_004293</name>
</gene>
<name>A0A8X8AH28_POPTO</name>
<dbReference type="AlphaFoldDB" id="A0A8X8AH28"/>
<feature type="region of interest" description="Disordered" evidence="1">
    <location>
        <begin position="1"/>
        <end position="27"/>
    </location>
</feature>
<evidence type="ECO:0000313" key="3">
    <source>
        <dbReference type="Proteomes" id="UP000886885"/>
    </source>
</evidence>
<reference evidence="2" key="1">
    <citation type="journal article" date="2020" name="bioRxiv">
        <title>Hybrid origin of Populus tomentosa Carr. identified through genome sequencing and phylogenomic analysis.</title>
        <authorList>
            <person name="An X."/>
            <person name="Gao K."/>
            <person name="Chen Z."/>
            <person name="Li J."/>
            <person name="Yang X."/>
            <person name="Yang X."/>
            <person name="Zhou J."/>
            <person name="Guo T."/>
            <person name="Zhao T."/>
            <person name="Huang S."/>
            <person name="Miao D."/>
            <person name="Khan W.U."/>
            <person name="Rao P."/>
            <person name="Ye M."/>
            <person name="Lei B."/>
            <person name="Liao W."/>
            <person name="Wang J."/>
            <person name="Ji L."/>
            <person name="Li Y."/>
            <person name="Guo B."/>
            <person name="Mustafa N.S."/>
            <person name="Li S."/>
            <person name="Yun Q."/>
            <person name="Keller S.R."/>
            <person name="Mao J."/>
            <person name="Zhang R."/>
            <person name="Strauss S.H."/>
        </authorList>
    </citation>
    <scope>NUCLEOTIDE SEQUENCE</scope>
    <source>
        <strain evidence="2">GM15</strain>
        <tissue evidence="2">Leaf</tissue>
    </source>
</reference>
<dbReference type="PANTHER" id="PTHR33978:SF4">
    <property type="entry name" value="SERINE_THREONINE-KINASE"/>
    <property type="match status" value="1"/>
</dbReference>
<evidence type="ECO:0000313" key="2">
    <source>
        <dbReference type="EMBL" id="KAG6788236.1"/>
    </source>
</evidence>
<feature type="compositionally biased region" description="Low complexity" evidence="1">
    <location>
        <begin position="14"/>
        <end position="27"/>
    </location>
</feature>
<sequence>MEKVQGKNKRQEQKQNQNQNQNQKNLQANNKALVWDCGSSLYDSFELKSFERQLDSAISSRTLSMPHFPDRQVLTPPPPPPKKLSKISRSLNKFLKSMFKSKQNSSTMFRVQERLQDEYYVIYDKSGALTTIPEVPEIDFGGFSPEINSLVRKTVSDRFTAASIGRFYGAASLLLSVDGAEGREDRSVAEAERGLCGRGGCWVMRVLSAERKRLLRRGTAALAGLWKWEEESRPKEESRL</sequence>
<accession>A0A8X8AH28</accession>
<dbReference type="Proteomes" id="UP000886885">
    <property type="component" value="Chromosome 1D"/>
</dbReference>
<protein>
    <submittedName>
        <fullName evidence="2">Uncharacterized protein</fullName>
    </submittedName>
</protein>
<comment type="caution">
    <text evidence="2">The sequence shown here is derived from an EMBL/GenBank/DDBJ whole genome shotgun (WGS) entry which is preliminary data.</text>
</comment>